<evidence type="ECO:0000313" key="3">
    <source>
        <dbReference type="Proteomes" id="UP001302719"/>
    </source>
</evidence>
<dbReference type="KEGG" id="nall:PP769_17190"/>
<sequence>MEYSALFWCAVVNPMNPISPIPLISGSEKLGRSVSTHRLSKSRFLAGLQCAKRLYLEIHSPELATPPTPDRRAIMDMGTDVGVVARQCFPHGVLVEHTHRQIPAALLRTSELVKDEGIPSLFEGAFVWQGILVRVDILERIDATRWRLIEVKATSKVKATHLDDLAIQAAVLEGAGIQVSGCFLMHLNTQYSFLGGDLNLEEMFVLENKTEEVEARRPLIQAQLEDMWMTLEQPTPPAVVPDSHCHQPYECPFWNHCTKEKSQRWVFHLPGSSKLQTLLLEEGIETIDEIPDHIQLSATQQRVKDNVEWISPLLRPRLQSVRFPVHHLDFETFMPAIPAFPHTRPYRPIPFQWSNHIEYPDGTIVHHHYLCTDGRDPREEVALSLLESVGDAGTICVYSEYERFLLFALGDVLPQLKPVLSKVVRRLWDLLSVIQEHYYHPDFHGSYSIKTVLPALVPALAYDDLTIQNGAVAAVMYQKMVFHETDLMERAHIAQALHEYCGRDTWAMVELRRVLLDRTGGRLT</sequence>
<organism evidence="2 3">
    <name type="scientific">Candidatus Nitrospira allomarina</name>
    <dbReference type="NCBI Taxonomy" id="3020900"/>
    <lineage>
        <taxon>Bacteria</taxon>
        <taxon>Pseudomonadati</taxon>
        <taxon>Nitrospirota</taxon>
        <taxon>Nitrospiria</taxon>
        <taxon>Nitrospirales</taxon>
        <taxon>Nitrospiraceae</taxon>
        <taxon>Nitrospira</taxon>
    </lineage>
</organism>
<dbReference type="Proteomes" id="UP001302719">
    <property type="component" value="Chromosome"/>
</dbReference>
<evidence type="ECO:0000313" key="2">
    <source>
        <dbReference type="EMBL" id="WNM57683.1"/>
    </source>
</evidence>
<dbReference type="EMBL" id="CP116967">
    <property type="protein sequence ID" value="WNM57683.1"/>
    <property type="molecule type" value="Genomic_DNA"/>
</dbReference>
<keyword evidence="3" id="KW-1185">Reference proteome</keyword>
<evidence type="ECO:0000259" key="1">
    <source>
        <dbReference type="Pfam" id="PF11074"/>
    </source>
</evidence>
<feature type="domain" description="DUF2779" evidence="1">
    <location>
        <begin position="326"/>
        <end position="448"/>
    </location>
</feature>
<proteinExistence type="predicted"/>
<gene>
    <name evidence="2" type="ORF">PP769_17190</name>
</gene>
<accession>A0AA96G9L9</accession>
<dbReference type="AlphaFoldDB" id="A0AA96G9L9"/>
<reference evidence="2 3" key="1">
    <citation type="submission" date="2023-01" db="EMBL/GenBank/DDBJ databases">
        <title>Cultivation and genomic characterization of new, ubiquitous marine nitrite-oxidizing bacteria from the Nitrospirales.</title>
        <authorList>
            <person name="Mueller A.J."/>
            <person name="Daebeler A."/>
            <person name="Herbold C.W."/>
            <person name="Kirkegaard R.H."/>
            <person name="Daims H."/>
        </authorList>
    </citation>
    <scope>NUCLEOTIDE SEQUENCE [LARGE SCALE GENOMIC DNA]</scope>
    <source>
        <strain evidence="2 3">VA</strain>
    </source>
</reference>
<dbReference type="InterPro" id="IPR021301">
    <property type="entry name" value="DUF2779"/>
</dbReference>
<name>A0AA96G9L9_9BACT</name>
<protein>
    <submittedName>
        <fullName evidence="2">DUF2779 domain-containing protein</fullName>
    </submittedName>
</protein>
<dbReference type="Pfam" id="PF11074">
    <property type="entry name" value="DUF2779"/>
    <property type="match status" value="1"/>
</dbReference>
<dbReference type="RefSeq" id="WP_312642450.1">
    <property type="nucleotide sequence ID" value="NZ_CP116967.1"/>
</dbReference>